<sequence>MRAQKCFASVVAGVLSVSVLAGALALGGGPASAASRPDPIAPGGVGEAVPAGSKFVLEHGHIDVLAPVLDGRGLHVESKDSSMAGKPVKWRDPEDLVLHVQPQTTFTVPDRADFAEIGAPGQKLWTIRQQETDLAANVWAGWSTEAINPPGDQQFAGDHLDWSLDAVDGPGTAALWMNATFNAGPRMLLNGAKPLPQTTPMTMFTHSHVNWTFSAQGVYRMKFTVAGKLADSTAVSDTVTLALAVGEVDPSSVEPGEGATPPTSSSTTTVPSSSSTAPTSSAPGTASTVPGVPEDDLEPEAIVLDSGHVDALAPRIASDGRLRVDIKDSTGLGGAGVPEPAWRSPDRTVFHVVPAAKQTLPDDPVFGFLGEPGAPVWLIPQTQDPAIVWAGWSTEALSPEQAPPGVEWSLAKVAGPGSVAVFQNDAVGGISSKVFDSRQALPQSSQVGLGTHAHANWAFSAAGIYHLTFTVTSTAPSGETLRDTKVYNFAVGDVDPRAAFPSGTTPGPSSSVSTSTAPVGKRGGPEDPAAGGAPGPAAETQALARTGAQPGAFVALGLATVIAGTCLLVLARRSGRTGTPQGS</sequence>
<evidence type="ECO:0000313" key="5">
    <source>
        <dbReference type="Proteomes" id="UP001500689"/>
    </source>
</evidence>
<evidence type="ECO:0000256" key="2">
    <source>
        <dbReference type="SAM" id="Phobius"/>
    </source>
</evidence>
<evidence type="ECO:0000256" key="3">
    <source>
        <dbReference type="SAM" id="SignalP"/>
    </source>
</evidence>
<keyword evidence="3" id="KW-0732">Signal</keyword>
<feature type="signal peptide" evidence="3">
    <location>
        <begin position="1"/>
        <end position="33"/>
    </location>
</feature>
<keyword evidence="2" id="KW-1133">Transmembrane helix</keyword>
<evidence type="ECO:0000313" key="4">
    <source>
        <dbReference type="EMBL" id="GAA3587389.1"/>
    </source>
</evidence>
<name>A0ABP6YQR7_9PSEU</name>
<feature type="transmembrane region" description="Helical" evidence="2">
    <location>
        <begin position="551"/>
        <end position="571"/>
    </location>
</feature>
<feature type="region of interest" description="Disordered" evidence="1">
    <location>
        <begin position="248"/>
        <end position="295"/>
    </location>
</feature>
<organism evidence="4 5">
    <name type="scientific">Amycolatopsis ultiminotia</name>
    <dbReference type="NCBI Taxonomy" id="543629"/>
    <lineage>
        <taxon>Bacteria</taxon>
        <taxon>Bacillati</taxon>
        <taxon>Actinomycetota</taxon>
        <taxon>Actinomycetes</taxon>
        <taxon>Pseudonocardiales</taxon>
        <taxon>Pseudonocardiaceae</taxon>
        <taxon>Amycolatopsis</taxon>
    </lineage>
</organism>
<feature type="region of interest" description="Disordered" evidence="1">
    <location>
        <begin position="498"/>
        <end position="538"/>
    </location>
</feature>
<evidence type="ECO:0008006" key="6">
    <source>
        <dbReference type="Google" id="ProtNLM"/>
    </source>
</evidence>
<accession>A0ABP6YQR7</accession>
<evidence type="ECO:0000256" key="1">
    <source>
        <dbReference type="SAM" id="MobiDB-lite"/>
    </source>
</evidence>
<dbReference type="NCBIfam" id="NF038134">
    <property type="entry name" value="choice_anch_M"/>
    <property type="match status" value="2"/>
</dbReference>
<protein>
    <recommendedName>
        <fullName evidence="6">Surface-anchored protein</fullName>
    </recommendedName>
</protein>
<dbReference type="InterPro" id="IPR022435">
    <property type="entry name" value="Surface-anchored_actinobac"/>
</dbReference>
<dbReference type="Proteomes" id="UP001500689">
    <property type="component" value="Unassembled WGS sequence"/>
</dbReference>
<feature type="compositionally biased region" description="Low complexity" evidence="1">
    <location>
        <begin position="258"/>
        <end position="290"/>
    </location>
</feature>
<dbReference type="NCBIfam" id="TIGR03769">
    <property type="entry name" value="P_ac_wall_RPT"/>
    <property type="match status" value="2"/>
</dbReference>
<dbReference type="RefSeq" id="WP_344869311.1">
    <property type="nucleotide sequence ID" value="NZ_BAAAZN010000035.1"/>
</dbReference>
<feature type="compositionally biased region" description="Low complexity" evidence="1">
    <location>
        <begin position="501"/>
        <end position="538"/>
    </location>
</feature>
<keyword evidence="2" id="KW-0472">Membrane</keyword>
<proteinExistence type="predicted"/>
<comment type="caution">
    <text evidence="4">The sequence shown here is derived from an EMBL/GenBank/DDBJ whole genome shotgun (WGS) entry which is preliminary data.</text>
</comment>
<keyword evidence="2" id="KW-0812">Transmembrane</keyword>
<gene>
    <name evidence="4" type="ORF">GCM10022222_85070</name>
</gene>
<reference evidence="5" key="1">
    <citation type="journal article" date="2019" name="Int. J. Syst. Evol. Microbiol.">
        <title>The Global Catalogue of Microorganisms (GCM) 10K type strain sequencing project: providing services to taxonomists for standard genome sequencing and annotation.</title>
        <authorList>
            <consortium name="The Broad Institute Genomics Platform"/>
            <consortium name="The Broad Institute Genome Sequencing Center for Infectious Disease"/>
            <person name="Wu L."/>
            <person name="Ma J."/>
        </authorList>
    </citation>
    <scope>NUCLEOTIDE SEQUENCE [LARGE SCALE GENOMIC DNA]</scope>
    <source>
        <strain evidence="5">JCM 16898</strain>
    </source>
</reference>
<feature type="chain" id="PRO_5045392600" description="Surface-anchored protein" evidence="3">
    <location>
        <begin position="34"/>
        <end position="583"/>
    </location>
</feature>
<keyword evidence="5" id="KW-1185">Reference proteome</keyword>
<dbReference type="EMBL" id="BAAAZN010000035">
    <property type="protein sequence ID" value="GAA3587389.1"/>
    <property type="molecule type" value="Genomic_DNA"/>
</dbReference>